<dbReference type="GO" id="GO:0003676">
    <property type="term" value="F:nucleic acid binding"/>
    <property type="evidence" value="ECO:0007669"/>
    <property type="project" value="InterPro"/>
</dbReference>
<dbReference type="AlphaFoldDB" id="A0A6G0XLL3"/>
<dbReference type="InterPro" id="IPR036875">
    <property type="entry name" value="Znf_CCHC_sf"/>
</dbReference>
<comment type="caution">
    <text evidence="2">The sequence shown here is derived from an EMBL/GenBank/DDBJ whole genome shotgun (WGS) entry which is preliminary data.</text>
</comment>
<protein>
    <submittedName>
        <fullName evidence="2">Activity-regulated cytoskeleton-associated protein</fullName>
    </submittedName>
</protein>
<evidence type="ECO:0000313" key="2">
    <source>
        <dbReference type="EMBL" id="KAF0741252.1"/>
    </source>
</evidence>
<dbReference type="EMBL" id="VUJU01007728">
    <property type="protein sequence ID" value="KAF0741252.1"/>
    <property type="molecule type" value="Genomic_DNA"/>
</dbReference>
<gene>
    <name evidence="2" type="ORF">FWK35_00024910</name>
</gene>
<sequence length="194" mass="20912">MIRIHARIQRLKSFSELRALAHVLDSSKAVISDRAGVSTSVPPKLKWLDKRKAEIAEKSQVPNPKQRQSSGAGCKICGSHDHWQAACPKRKSESGNAKTTGGTTGSRPAKRGKQRSSTEAVSNVPVQEPQVTRTDPKKWNFGALRTGDSGKGPKKTGQKSSGPEKTGKNGIPPEKITSIALDCTCLPEKTFCDL</sequence>
<keyword evidence="3" id="KW-1185">Reference proteome</keyword>
<evidence type="ECO:0000313" key="3">
    <source>
        <dbReference type="Proteomes" id="UP000478052"/>
    </source>
</evidence>
<dbReference type="GO" id="GO:0008270">
    <property type="term" value="F:zinc ion binding"/>
    <property type="evidence" value="ECO:0007669"/>
    <property type="project" value="InterPro"/>
</dbReference>
<dbReference type="Proteomes" id="UP000478052">
    <property type="component" value="Unassembled WGS sequence"/>
</dbReference>
<evidence type="ECO:0000256" key="1">
    <source>
        <dbReference type="SAM" id="MobiDB-lite"/>
    </source>
</evidence>
<feature type="region of interest" description="Disordered" evidence="1">
    <location>
        <begin position="87"/>
        <end position="174"/>
    </location>
</feature>
<accession>A0A6G0XLL3</accession>
<reference evidence="2 3" key="1">
    <citation type="submission" date="2019-08" db="EMBL/GenBank/DDBJ databases">
        <title>Whole genome of Aphis craccivora.</title>
        <authorList>
            <person name="Voronova N.V."/>
            <person name="Shulinski R.S."/>
            <person name="Bandarenka Y.V."/>
            <person name="Zhorov D.G."/>
            <person name="Warner D."/>
        </authorList>
    </citation>
    <scope>NUCLEOTIDE SEQUENCE [LARGE SCALE GENOMIC DNA]</scope>
    <source>
        <strain evidence="2">180601</strain>
        <tissue evidence="2">Whole Body</tissue>
    </source>
</reference>
<dbReference type="OrthoDB" id="6645780at2759"/>
<name>A0A6G0XLL3_APHCR</name>
<proteinExistence type="predicted"/>
<feature type="compositionally biased region" description="Polar residues" evidence="1">
    <location>
        <begin position="115"/>
        <end position="133"/>
    </location>
</feature>
<dbReference type="SUPFAM" id="SSF57756">
    <property type="entry name" value="Retrovirus zinc finger-like domains"/>
    <property type="match status" value="1"/>
</dbReference>
<organism evidence="2 3">
    <name type="scientific">Aphis craccivora</name>
    <name type="common">Cowpea aphid</name>
    <dbReference type="NCBI Taxonomy" id="307492"/>
    <lineage>
        <taxon>Eukaryota</taxon>
        <taxon>Metazoa</taxon>
        <taxon>Ecdysozoa</taxon>
        <taxon>Arthropoda</taxon>
        <taxon>Hexapoda</taxon>
        <taxon>Insecta</taxon>
        <taxon>Pterygota</taxon>
        <taxon>Neoptera</taxon>
        <taxon>Paraneoptera</taxon>
        <taxon>Hemiptera</taxon>
        <taxon>Sternorrhyncha</taxon>
        <taxon>Aphidomorpha</taxon>
        <taxon>Aphidoidea</taxon>
        <taxon>Aphididae</taxon>
        <taxon>Aphidini</taxon>
        <taxon>Aphis</taxon>
        <taxon>Aphis</taxon>
    </lineage>
</organism>